<feature type="region of interest" description="Disordered" evidence="7">
    <location>
        <begin position="1428"/>
        <end position="1454"/>
    </location>
</feature>
<feature type="compositionally biased region" description="Polar residues" evidence="7">
    <location>
        <begin position="793"/>
        <end position="806"/>
    </location>
</feature>
<gene>
    <name evidence="9" type="ORF">NTJ_05800</name>
</gene>
<evidence type="ECO:0000313" key="10">
    <source>
        <dbReference type="Proteomes" id="UP001307889"/>
    </source>
</evidence>
<dbReference type="SUPFAM" id="SSF54001">
    <property type="entry name" value="Cysteine proteinases"/>
    <property type="match status" value="1"/>
</dbReference>
<feature type="domain" description="Ubiquitin-like protease family profile" evidence="8">
    <location>
        <begin position="856"/>
        <end position="1139"/>
    </location>
</feature>
<evidence type="ECO:0000256" key="5">
    <source>
        <dbReference type="ARBA" id="ARBA00022801"/>
    </source>
</evidence>
<dbReference type="PANTHER" id="PTHR46896:SF3">
    <property type="entry name" value="FI06413P-RELATED"/>
    <property type="match status" value="1"/>
</dbReference>
<reference evidence="9 10" key="1">
    <citation type="submission" date="2023-09" db="EMBL/GenBank/DDBJ databases">
        <title>Nesidiocoris tenuis whole genome shotgun sequence.</title>
        <authorList>
            <person name="Shibata T."/>
            <person name="Shimoda M."/>
            <person name="Kobayashi T."/>
            <person name="Uehara T."/>
        </authorList>
    </citation>
    <scope>NUCLEOTIDE SEQUENCE [LARGE SCALE GENOMIC DNA]</scope>
    <source>
        <strain evidence="9 10">Japan</strain>
    </source>
</reference>
<feature type="compositionally biased region" description="Basic and acidic residues" evidence="7">
    <location>
        <begin position="577"/>
        <end position="587"/>
    </location>
</feature>
<feature type="compositionally biased region" description="Low complexity" evidence="7">
    <location>
        <begin position="807"/>
        <end position="824"/>
    </location>
</feature>
<keyword evidence="3 9" id="KW-0645">Protease</keyword>
<dbReference type="GO" id="GO:0008233">
    <property type="term" value="F:peptidase activity"/>
    <property type="evidence" value="ECO:0007669"/>
    <property type="project" value="UniProtKB-KW"/>
</dbReference>
<feature type="compositionally biased region" description="Low complexity" evidence="7">
    <location>
        <begin position="1436"/>
        <end position="1448"/>
    </location>
</feature>
<dbReference type="InterPro" id="IPR051947">
    <property type="entry name" value="Sentrin-specific_protease"/>
</dbReference>
<dbReference type="GO" id="GO:0006508">
    <property type="term" value="P:proteolysis"/>
    <property type="evidence" value="ECO:0007669"/>
    <property type="project" value="UniProtKB-KW"/>
</dbReference>
<evidence type="ECO:0000256" key="1">
    <source>
        <dbReference type="ARBA" id="ARBA00005234"/>
    </source>
</evidence>
<keyword evidence="10" id="KW-1185">Reference proteome</keyword>
<feature type="compositionally biased region" description="Acidic residues" evidence="7">
    <location>
        <begin position="1008"/>
        <end position="1044"/>
    </location>
</feature>
<dbReference type="PANTHER" id="PTHR46896">
    <property type="entry name" value="SENTRIN-SPECIFIC PROTEASE"/>
    <property type="match status" value="1"/>
</dbReference>
<evidence type="ECO:0000259" key="8">
    <source>
        <dbReference type="PROSITE" id="PS50600"/>
    </source>
</evidence>
<feature type="coiled-coil region" evidence="6">
    <location>
        <begin position="1231"/>
        <end position="1261"/>
    </location>
</feature>
<feature type="region of interest" description="Disordered" evidence="7">
    <location>
        <begin position="567"/>
        <end position="603"/>
    </location>
</feature>
<evidence type="ECO:0000256" key="2">
    <source>
        <dbReference type="ARBA" id="ARBA00022553"/>
    </source>
</evidence>
<dbReference type="Gene3D" id="3.40.395.10">
    <property type="entry name" value="Adenoviral Proteinase, Chain A"/>
    <property type="match status" value="1"/>
</dbReference>
<dbReference type="InterPro" id="IPR003653">
    <property type="entry name" value="Peptidase_C48_C"/>
</dbReference>
<dbReference type="PROSITE" id="PS50600">
    <property type="entry name" value="ULP_PROTEASE"/>
    <property type="match status" value="1"/>
</dbReference>
<protein>
    <submittedName>
        <fullName evidence="9">Ulp1 protease family, C-terminal catalytic domain</fullName>
    </submittedName>
</protein>
<evidence type="ECO:0000256" key="7">
    <source>
        <dbReference type="SAM" id="MobiDB-lite"/>
    </source>
</evidence>
<organism evidence="9 10">
    <name type="scientific">Nesidiocoris tenuis</name>
    <dbReference type="NCBI Taxonomy" id="355587"/>
    <lineage>
        <taxon>Eukaryota</taxon>
        <taxon>Metazoa</taxon>
        <taxon>Ecdysozoa</taxon>
        <taxon>Arthropoda</taxon>
        <taxon>Hexapoda</taxon>
        <taxon>Insecta</taxon>
        <taxon>Pterygota</taxon>
        <taxon>Neoptera</taxon>
        <taxon>Paraneoptera</taxon>
        <taxon>Hemiptera</taxon>
        <taxon>Heteroptera</taxon>
        <taxon>Panheteroptera</taxon>
        <taxon>Cimicomorpha</taxon>
        <taxon>Miridae</taxon>
        <taxon>Dicyphina</taxon>
        <taxon>Nesidiocoris</taxon>
    </lineage>
</organism>
<name>A0ABN7AL90_9HEMI</name>
<sequence>MERVIPVVIDGNPTLISEAQLRDYCALENIPYDSPPHSTEPTRTETEPAQLQVPGSQDQKFPSSLKDSSAAKNPIYPPPLTPLKLAQAQPVVVNRQITPTFLLNPLPSTVLSAGDLIRVPLSKGGGPSSGVNAIYIAETGQPKIRASGNRKINVITMEQSAVTQLSMNQSLDPLSDIEEELEEFIIFHNGKMFRFVVPLRSSAYNNSAELRDQIISHVIRHLHISQPSFISNVAEEPEDVPLFDKSEPKDILVDDPLASKEFLKYQADWERVMDMEAKEFKETCDIPGSRNATQQQLAVKVSEPMEIDSPSNGTNASKNETALSATVHLPVAQPQQPTTYIVTTPRPMATQFIPAPLVVTQISSPGVAQIVVSQPVVTQPVVSTPMNPIWVLPNVESSVNSKEPVKPLVSANSSAQAKEEKPVMQLIEVSYAFCETCGHNSKDLKTCQKCRRSLPIDAKITTMRVPAQQPATPAANAQAKDGFNATESECKFVMTLKCTSCGKNSIHKKICLYCKSPIPPNATAQYFKLRTTTAHLESKELKTDGTKKRKCQRKKKSTDKAEAIVSVDLTEDDEEHNSEKAADEKEASSSPLLPGLDKEPEINEDTVSPFHERISGGGVDFDEAINSKDVERATILCRTVRIGSYKTVPEGKVIITPFGITMKVPHIETREMVDVVIHRYEIIKILANFGKQIPLMFYYTTPACAQKIRKLIGMSNEEPRSAPFYYYNPASKVEPYRRITLLPEKVGEEPRLFILSTYDEQCLIEVLTDPEANNILVTAHPNAVDAAVEASQPAIQSRPISTTPARPSSVSTPTAQQTPQQQTQQQLMLLQQQQSSGLSVIQTILVYPPPPAKGGMPINNEDYGCLKEDNFLNDVIIDFYLRYFIENHLTADERRRMHLLSSFFYKRMTTKEPLKPDDNRSPAERRHDRVRKWIKNVDLFSKDFIVIPINESSHWFLGVICFPGLTGAVRISDGRPVPNPSNRRAALPQMIGGTTITRVLDPPPIVLDPEEERDEADADDEDLEPNSDEDEFEEPPEAGEELLDDATHPQPKVKAPKEPQDPIKQPCILIFDSLIGGSRAKVCATLREFMQIEYNVKHRATKGRRDFTADSFRASVVKVPQQTNFTDCGLYLLQFAETFFQKPIRDYRMPIKELVNWFDVEVVNRKRFEIQQLLHKLMDEQKVDVARLNLPDLELNPEGTSGGPRFMDGDDEMVGMGVNEMGDEGDISGDMDMMDADYEELEEEEEDEEMMDDELAEEDLRRYMLNSSVGSHVGRSVSAAAHGPPTPAQSEDLRNRLVRKEPMIISSPPSVPSPSAGSVSISSSVSITPAKSSAVTFASPAKPPSVTPSVAKPLNQISLTRKVLASSGVDITPTRPSKAGDAVSITPSPVANAKRKIAAQQPPLVKAVTNRLQHVPLSSAVVSRLTGVKKVRPDSAEISSTSSSSSHGSSKDKQ</sequence>
<keyword evidence="4" id="KW-0833">Ubl conjugation pathway</keyword>
<accession>A0ABN7AL90</accession>
<feature type="region of interest" description="Disordered" evidence="7">
    <location>
        <begin position="788"/>
        <end position="824"/>
    </location>
</feature>
<evidence type="ECO:0000256" key="4">
    <source>
        <dbReference type="ARBA" id="ARBA00022786"/>
    </source>
</evidence>
<dbReference type="Proteomes" id="UP001307889">
    <property type="component" value="Chromosome 4"/>
</dbReference>
<keyword evidence="2" id="KW-0597">Phosphoprotein</keyword>
<keyword evidence="5" id="KW-0378">Hydrolase</keyword>
<comment type="similarity">
    <text evidence="1">Belongs to the peptidase C48 family.</text>
</comment>
<evidence type="ECO:0000256" key="3">
    <source>
        <dbReference type="ARBA" id="ARBA00022670"/>
    </source>
</evidence>
<evidence type="ECO:0000313" key="9">
    <source>
        <dbReference type="EMBL" id="BES92990.1"/>
    </source>
</evidence>
<feature type="region of interest" description="Disordered" evidence="7">
    <location>
        <begin position="974"/>
        <end position="1060"/>
    </location>
</feature>
<dbReference type="InterPro" id="IPR038765">
    <property type="entry name" value="Papain-like_cys_pep_sf"/>
</dbReference>
<feature type="compositionally biased region" description="Polar residues" evidence="7">
    <location>
        <begin position="47"/>
        <end position="71"/>
    </location>
</feature>
<proteinExistence type="inferred from homology"/>
<feature type="region of interest" description="Disordered" evidence="7">
    <location>
        <begin position="29"/>
        <end position="74"/>
    </location>
</feature>
<dbReference type="Pfam" id="PF02902">
    <property type="entry name" value="Peptidase_C48"/>
    <property type="match status" value="1"/>
</dbReference>
<keyword evidence="6" id="KW-0175">Coiled coil</keyword>
<evidence type="ECO:0000256" key="6">
    <source>
        <dbReference type="SAM" id="Coils"/>
    </source>
</evidence>
<dbReference type="EMBL" id="AP028912">
    <property type="protein sequence ID" value="BES92990.1"/>
    <property type="molecule type" value="Genomic_DNA"/>
</dbReference>